<dbReference type="Proteomes" id="UP000749646">
    <property type="component" value="Unassembled WGS sequence"/>
</dbReference>
<organism evidence="2 3">
    <name type="scientific">Modicella reniformis</name>
    <dbReference type="NCBI Taxonomy" id="1440133"/>
    <lineage>
        <taxon>Eukaryota</taxon>
        <taxon>Fungi</taxon>
        <taxon>Fungi incertae sedis</taxon>
        <taxon>Mucoromycota</taxon>
        <taxon>Mortierellomycotina</taxon>
        <taxon>Mortierellomycetes</taxon>
        <taxon>Mortierellales</taxon>
        <taxon>Mortierellaceae</taxon>
        <taxon>Modicella</taxon>
    </lineage>
</organism>
<name>A0A9P6SMF2_9FUNG</name>
<evidence type="ECO:0000313" key="3">
    <source>
        <dbReference type="Proteomes" id="UP000749646"/>
    </source>
</evidence>
<evidence type="ECO:0000313" key="2">
    <source>
        <dbReference type="EMBL" id="KAF9982668.1"/>
    </source>
</evidence>
<dbReference type="OrthoDB" id="2448216at2759"/>
<protein>
    <submittedName>
        <fullName evidence="2">Uncharacterized protein</fullName>
    </submittedName>
</protein>
<accession>A0A9P6SMF2</accession>
<comment type="caution">
    <text evidence="2">The sequence shown here is derived from an EMBL/GenBank/DDBJ whole genome shotgun (WGS) entry which is preliminary data.</text>
</comment>
<proteinExistence type="predicted"/>
<feature type="compositionally biased region" description="Acidic residues" evidence="1">
    <location>
        <begin position="54"/>
        <end position="71"/>
    </location>
</feature>
<dbReference type="AlphaFoldDB" id="A0A9P6SMF2"/>
<reference evidence="2" key="1">
    <citation type="journal article" date="2020" name="Fungal Divers.">
        <title>Resolving the Mortierellaceae phylogeny through synthesis of multi-gene phylogenetics and phylogenomics.</title>
        <authorList>
            <person name="Vandepol N."/>
            <person name="Liber J."/>
            <person name="Desiro A."/>
            <person name="Na H."/>
            <person name="Kennedy M."/>
            <person name="Barry K."/>
            <person name="Grigoriev I.V."/>
            <person name="Miller A.N."/>
            <person name="O'Donnell K."/>
            <person name="Stajich J.E."/>
            <person name="Bonito G."/>
        </authorList>
    </citation>
    <scope>NUCLEOTIDE SEQUENCE</scope>
    <source>
        <strain evidence="2">MES-2147</strain>
    </source>
</reference>
<dbReference type="EMBL" id="JAAAHW010003556">
    <property type="protein sequence ID" value="KAF9982668.1"/>
    <property type="molecule type" value="Genomic_DNA"/>
</dbReference>
<feature type="region of interest" description="Disordered" evidence="1">
    <location>
        <begin position="44"/>
        <end position="81"/>
    </location>
</feature>
<keyword evidence="3" id="KW-1185">Reference proteome</keyword>
<evidence type="ECO:0000256" key="1">
    <source>
        <dbReference type="SAM" id="MobiDB-lite"/>
    </source>
</evidence>
<gene>
    <name evidence="2" type="ORF">BGZ65_002611</name>
</gene>
<sequence>MKGSTNIPLGIPQEELAKNIHGAIRQHFSRIFRLIVDKMKKVGIPEDTIPPQSCDEDNDDDVDDDDIDDDPAPTSPTSPIAGYRDTFHELRETALVTDSLGNSFDKDDTHPTKAILNTIFSRSAADQMANQEYGSILKLLFVGDKEEIRNYKHKAQTTYGKRATTMNQFRDQVPETSRVRIASPPTMRRPTNIKSRYALSTYLVTNGLQVNLQTFDVTMGRTSSKSNPQIMDIKKRFPDRGSIIEAFGEDYNNAIVCGVDPGEVVSASFCCLDPKKKDQASNLIVKRSALYQPVFKYRSEVE</sequence>